<evidence type="ECO:0000256" key="5">
    <source>
        <dbReference type="SAM" id="Phobius"/>
    </source>
</evidence>
<evidence type="ECO:0000256" key="1">
    <source>
        <dbReference type="ARBA" id="ARBA00004141"/>
    </source>
</evidence>
<gene>
    <name evidence="6" type="ORF">PoB_001857300</name>
</gene>
<dbReference type="PANTHER" id="PTHR24064">
    <property type="entry name" value="SOLUTE CARRIER FAMILY 22 MEMBER"/>
    <property type="match status" value="1"/>
</dbReference>
<feature type="transmembrane region" description="Helical" evidence="5">
    <location>
        <begin position="37"/>
        <end position="55"/>
    </location>
</feature>
<dbReference type="AlphaFoldDB" id="A0AAV3ZBT7"/>
<comment type="subcellular location">
    <subcellularLocation>
        <location evidence="1">Membrane</location>
        <topology evidence="1">Multi-pass membrane protein</topology>
    </subcellularLocation>
</comment>
<name>A0AAV3ZBT7_9GAST</name>
<dbReference type="GO" id="GO:0016020">
    <property type="term" value="C:membrane"/>
    <property type="evidence" value="ECO:0007669"/>
    <property type="project" value="UniProtKB-SubCell"/>
</dbReference>
<keyword evidence="7" id="KW-1185">Reference proteome</keyword>
<evidence type="ECO:0000256" key="3">
    <source>
        <dbReference type="ARBA" id="ARBA00022989"/>
    </source>
</evidence>
<dbReference type="Pfam" id="PF00083">
    <property type="entry name" value="Sugar_tr"/>
    <property type="match status" value="1"/>
</dbReference>
<evidence type="ECO:0000256" key="4">
    <source>
        <dbReference type="ARBA" id="ARBA00023136"/>
    </source>
</evidence>
<dbReference type="EMBL" id="BLXT01002217">
    <property type="protein sequence ID" value="GFN92067.1"/>
    <property type="molecule type" value="Genomic_DNA"/>
</dbReference>
<dbReference type="SUPFAM" id="SSF103473">
    <property type="entry name" value="MFS general substrate transporter"/>
    <property type="match status" value="1"/>
</dbReference>
<dbReference type="Gene3D" id="1.20.1250.20">
    <property type="entry name" value="MFS general substrate transporter like domains"/>
    <property type="match status" value="1"/>
</dbReference>
<keyword evidence="2 5" id="KW-0812">Transmembrane</keyword>
<dbReference type="Proteomes" id="UP000735302">
    <property type="component" value="Unassembled WGS sequence"/>
</dbReference>
<dbReference type="InterPro" id="IPR005828">
    <property type="entry name" value="MFS_sugar_transport-like"/>
</dbReference>
<keyword evidence="4 5" id="KW-0472">Membrane</keyword>
<organism evidence="6 7">
    <name type="scientific">Plakobranchus ocellatus</name>
    <dbReference type="NCBI Taxonomy" id="259542"/>
    <lineage>
        <taxon>Eukaryota</taxon>
        <taxon>Metazoa</taxon>
        <taxon>Spiralia</taxon>
        <taxon>Lophotrochozoa</taxon>
        <taxon>Mollusca</taxon>
        <taxon>Gastropoda</taxon>
        <taxon>Heterobranchia</taxon>
        <taxon>Euthyneura</taxon>
        <taxon>Panpulmonata</taxon>
        <taxon>Sacoglossa</taxon>
        <taxon>Placobranchoidea</taxon>
        <taxon>Plakobranchidae</taxon>
        <taxon>Plakobranchus</taxon>
    </lineage>
</organism>
<reference evidence="6 7" key="1">
    <citation type="journal article" date="2021" name="Elife">
        <title>Chloroplast acquisition without the gene transfer in kleptoplastic sea slugs, Plakobranchus ocellatus.</title>
        <authorList>
            <person name="Maeda T."/>
            <person name="Takahashi S."/>
            <person name="Yoshida T."/>
            <person name="Shimamura S."/>
            <person name="Takaki Y."/>
            <person name="Nagai Y."/>
            <person name="Toyoda A."/>
            <person name="Suzuki Y."/>
            <person name="Arimoto A."/>
            <person name="Ishii H."/>
            <person name="Satoh N."/>
            <person name="Nishiyama T."/>
            <person name="Hasebe M."/>
            <person name="Maruyama T."/>
            <person name="Minagawa J."/>
            <person name="Obokata J."/>
            <person name="Shigenobu S."/>
        </authorList>
    </citation>
    <scope>NUCLEOTIDE SEQUENCE [LARGE SCALE GENOMIC DNA]</scope>
</reference>
<comment type="caution">
    <text evidence="6">The sequence shown here is derived from an EMBL/GenBank/DDBJ whole genome shotgun (WGS) entry which is preliminary data.</text>
</comment>
<dbReference type="InterPro" id="IPR036259">
    <property type="entry name" value="MFS_trans_sf"/>
</dbReference>
<evidence type="ECO:0000313" key="6">
    <source>
        <dbReference type="EMBL" id="GFN92067.1"/>
    </source>
</evidence>
<sequence length="287" mass="32293">MEKQEKTEDGALNKEETDTLHVDPILRALNPRGRYQILHIVLVLLSLPTAGFQLFSNVFIAKNVPHKCAGPPEGSGWSDIFGDTRNLTIVQGKCRLLLTDNTSVLDSVRCEYGYEYQLPEDSSVISQFDLVCEMDWLARISQTMVIAGQGIGGVLTTYLSDHFGRKYVLVSTSLGLLICGLVVAYAPNAIVFVIFKFLIGGFQQLFVRAMWVDRVSDLFPHEPDRTKWRWQHATHGKKSLDSLNGRRKRPRIEWLRELQLQLDSSSPGALTGADIDDHGLPLKHILY</sequence>
<evidence type="ECO:0000313" key="7">
    <source>
        <dbReference type="Proteomes" id="UP000735302"/>
    </source>
</evidence>
<dbReference type="GO" id="GO:0022857">
    <property type="term" value="F:transmembrane transporter activity"/>
    <property type="evidence" value="ECO:0007669"/>
    <property type="project" value="InterPro"/>
</dbReference>
<protein>
    <submittedName>
        <fullName evidence="6">Solute carrier family 22 member 16</fullName>
    </submittedName>
</protein>
<proteinExistence type="predicted"/>
<evidence type="ECO:0000256" key="2">
    <source>
        <dbReference type="ARBA" id="ARBA00022692"/>
    </source>
</evidence>
<accession>A0AAV3ZBT7</accession>
<feature type="transmembrane region" description="Helical" evidence="5">
    <location>
        <begin position="167"/>
        <end position="186"/>
    </location>
</feature>
<keyword evidence="3 5" id="KW-1133">Transmembrane helix</keyword>